<dbReference type="AlphaFoldDB" id="A0A6N4URW9"/>
<dbReference type="Proteomes" id="UP000466906">
    <property type="component" value="Chromosome"/>
</dbReference>
<name>A0A6N4URW9_9MYCO</name>
<protein>
    <submittedName>
        <fullName evidence="2">Uncharacterized protein</fullName>
    </submittedName>
</protein>
<sequence>MLARLSDLDTRVWSTATWAAPFTTQLILGVMFALWRLLGRQPFELHGFPLFLVIASVTTLAATLAAIPLLTSRSSRAHGLAIGIAGSSAVVALGGIVYGFWIIRW</sequence>
<keyword evidence="1" id="KW-1133">Transmembrane helix</keyword>
<evidence type="ECO:0000256" key="1">
    <source>
        <dbReference type="SAM" id="Phobius"/>
    </source>
</evidence>
<keyword evidence="1" id="KW-0472">Membrane</keyword>
<evidence type="ECO:0000313" key="2">
    <source>
        <dbReference type="EMBL" id="BBX26192.1"/>
    </source>
</evidence>
<feature type="transmembrane region" description="Helical" evidence="1">
    <location>
        <begin position="47"/>
        <end position="67"/>
    </location>
</feature>
<proteinExistence type="predicted"/>
<dbReference type="EMBL" id="AP022565">
    <property type="protein sequence ID" value="BBX26192.1"/>
    <property type="molecule type" value="Genomic_DNA"/>
</dbReference>
<organism evidence="2 3">
    <name type="scientific">Mycolicibacterium alvei</name>
    <dbReference type="NCBI Taxonomy" id="67081"/>
    <lineage>
        <taxon>Bacteria</taxon>
        <taxon>Bacillati</taxon>
        <taxon>Actinomycetota</taxon>
        <taxon>Actinomycetes</taxon>
        <taxon>Mycobacteriales</taxon>
        <taxon>Mycobacteriaceae</taxon>
        <taxon>Mycolicibacterium</taxon>
    </lineage>
</organism>
<accession>A0A6N4URW9</accession>
<keyword evidence="3" id="KW-1185">Reference proteome</keyword>
<evidence type="ECO:0000313" key="3">
    <source>
        <dbReference type="Proteomes" id="UP000466906"/>
    </source>
</evidence>
<dbReference type="KEGG" id="malv:MALV_13170"/>
<gene>
    <name evidence="2" type="ORF">MALV_13170</name>
</gene>
<keyword evidence="1" id="KW-0812">Transmembrane</keyword>
<feature type="transmembrane region" description="Helical" evidence="1">
    <location>
        <begin position="79"/>
        <end position="103"/>
    </location>
</feature>
<feature type="transmembrane region" description="Helical" evidence="1">
    <location>
        <begin position="12"/>
        <end position="35"/>
    </location>
</feature>
<reference evidence="2 3" key="1">
    <citation type="journal article" date="2019" name="Emerg. Microbes Infect.">
        <title>Comprehensive subspecies identification of 175 nontuberculous mycobacteria species based on 7547 genomic profiles.</title>
        <authorList>
            <person name="Matsumoto Y."/>
            <person name="Kinjo T."/>
            <person name="Motooka D."/>
            <person name="Nabeya D."/>
            <person name="Jung N."/>
            <person name="Uechi K."/>
            <person name="Horii T."/>
            <person name="Iida T."/>
            <person name="Fujita J."/>
            <person name="Nakamura S."/>
        </authorList>
    </citation>
    <scope>NUCLEOTIDE SEQUENCE [LARGE SCALE GENOMIC DNA]</scope>
    <source>
        <strain evidence="2 3">JCM 12272</strain>
    </source>
</reference>